<name>A0A3S1BWN1_ELYCH</name>
<dbReference type="InterPro" id="IPR006689">
    <property type="entry name" value="Small_GTPase_ARF/SAR"/>
</dbReference>
<accession>A0A3S1BWN1</accession>
<evidence type="ECO:0000256" key="4">
    <source>
        <dbReference type="PIRSR" id="PIRSR606689-1"/>
    </source>
</evidence>
<dbReference type="Pfam" id="PF00025">
    <property type="entry name" value="Arf"/>
    <property type="match status" value="1"/>
</dbReference>
<evidence type="ECO:0000256" key="5">
    <source>
        <dbReference type="PIRSR" id="PIRSR606689-2"/>
    </source>
</evidence>
<feature type="binding site" evidence="5">
    <location>
        <position position="34"/>
    </location>
    <ligand>
        <name>Mg(2+)</name>
        <dbReference type="ChEBI" id="CHEBI:18420"/>
    </ligand>
</feature>
<comment type="caution">
    <text evidence="7">The sequence shown here is derived from an EMBL/GenBank/DDBJ whole genome shotgun (WGS) entry which is preliminary data.</text>
</comment>
<organism evidence="7 8">
    <name type="scientific">Elysia chlorotica</name>
    <name type="common">Eastern emerald elysia</name>
    <name type="synonym">Sea slug</name>
    <dbReference type="NCBI Taxonomy" id="188477"/>
    <lineage>
        <taxon>Eukaryota</taxon>
        <taxon>Metazoa</taxon>
        <taxon>Spiralia</taxon>
        <taxon>Lophotrochozoa</taxon>
        <taxon>Mollusca</taxon>
        <taxon>Gastropoda</taxon>
        <taxon>Heterobranchia</taxon>
        <taxon>Euthyneura</taxon>
        <taxon>Panpulmonata</taxon>
        <taxon>Sacoglossa</taxon>
        <taxon>Placobranchoidea</taxon>
        <taxon>Plakobranchidae</taxon>
        <taxon>Elysia</taxon>
    </lineage>
</organism>
<evidence type="ECO:0000256" key="6">
    <source>
        <dbReference type="RuleBase" id="RU003925"/>
    </source>
</evidence>
<dbReference type="Proteomes" id="UP000271974">
    <property type="component" value="Unassembled WGS sequence"/>
</dbReference>
<evidence type="ECO:0000256" key="2">
    <source>
        <dbReference type="ARBA" id="ARBA00022741"/>
    </source>
</evidence>
<keyword evidence="3 4" id="KW-0342">GTP-binding</keyword>
<dbReference type="SMART" id="SM00178">
    <property type="entry name" value="SAR"/>
    <property type="match status" value="1"/>
</dbReference>
<dbReference type="InterPro" id="IPR024156">
    <property type="entry name" value="Small_GTPase_ARF"/>
</dbReference>
<protein>
    <submittedName>
        <fullName evidence="7">Uncharacterized protein</fullName>
    </submittedName>
</protein>
<feature type="binding site" evidence="4">
    <location>
        <begin position="27"/>
        <end position="34"/>
    </location>
    <ligand>
        <name>GTP</name>
        <dbReference type="ChEBI" id="CHEBI:37565"/>
    </ligand>
</feature>
<dbReference type="GO" id="GO:0005525">
    <property type="term" value="F:GTP binding"/>
    <property type="evidence" value="ECO:0007669"/>
    <property type="project" value="UniProtKB-KW"/>
</dbReference>
<proteinExistence type="inferred from homology"/>
<evidence type="ECO:0000313" key="7">
    <source>
        <dbReference type="EMBL" id="RUS76805.1"/>
    </source>
</evidence>
<dbReference type="SMART" id="SM00177">
    <property type="entry name" value="ARF"/>
    <property type="match status" value="1"/>
</dbReference>
<dbReference type="EMBL" id="RQTK01000634">
    <property type="protein sequence ID" value="RUS76805.1"/>
    <property type="molecule type" value="Genomic_DNA"/>
</dbReference>
<dbReference type="STRING" id="188477.A0A3S1BWN1"/>
<keyword evidence="2 4" id="KW-0547">Nucleotide-binding</keyword>
<dbReference type="SMART" id="SM00175">
    <property type="entry name" value="RAB"/>
    <property type="match status" value="1"/>
</dbReference>
<dbReference type="NCBIfam" id="TIGR00231">
    <property type="entry name" value="small_GTP"/>
    <property type="match status" value="1"/>
</dbReference>
<feature type="binding site" evidence="5">
    <location>
        <position position="51"/>
    </location>
    <ligand>
        <name>Mg(2+)</name>
        <dbReference type="ChEBI" id="CHEBI:18420"/>
    </ligand>
</feature>
<dbReference type="GO" id="GO:0003924">
    <property type="term" value="F:GTPase activity"/>
    <property type="evidence" value="ECO:0007669"/>
    <property type="project" value="InterPro"/>
</dbReference>
<sequence length="193" mass="21493">MGLFMSRLFELFQGFSAGENRRILMLGLDAAGKTTILYKVKLNENVCTIPTIGFNVETVTPVKGVNFTVWDVGGQEKIRQLWRHYYANAQGLLFIVDSADRIRLEEARQELFGIIKAPDMERVPVVVVANKQDLPGALSTAEVADGLGLREMRDRKWYVQGACAVDAGDGPVSQRGLQKLKSLLVKFKEVYNG</sequence>
<dbReference type="Gene3D" id="3.40.50.300">
    <property type="entry name" value="P-loop containing nucleotide triphosphate hydrolases"/>
    <property type="match status" value="1"/>
</dbReference>
<evidence type="ECO:0000256" key="1">
    <source>
        <dbReference type="ARBA" id="ARBA00010290"/>
    </source>
</evidence>
<dbReference type="OrthoDB" id="2011769at2759"/>
<dbReference type="InterPro" id="IPR005225">
    <property type="entry name" value="Small_GTP-bd"/>
</dbReference>
<dbReference type="GO" id="GO:0030010">
    <property type="term" value="P:establishment of cell polarity"/>
    <property type="evidence" value="ECO:0007669"/>
    <property type="project" value="UniProtKB-ARBA"/>
</dbReference>
<reference evidence="7 8" key="1">
    <citation type="submission" date="2019-01" db="EMBL/GenBank/DDBJ databases">
        <title>A draft genome assembly of the solar-powered sea slug Elysia chlorotica.</title>
        <authorList>
            <person name="Cai H."/>
            <person name="Li Q."/>
            <person name="Fang X."/>
            <person name="Li J."/>
            <person name="Curtis N.E."/>
            <person name="Altenburger A."/>
            <person name="Shibata T."/>
            <person name="Feng M."/>
            <person name="Maeda T."/>
            <person name="Schwartz J.A."/>
            <person name="Shigenobu S."/>
            <person name="Lundholm N."/>
            <person name="Nishiyama T."/>
            <person name="Yang H."/>
            <person name="Hasebe M."/>
            <person name="Li S."/>
            <person name="Pierce S.K."/>
            <person name="Wang J."/>
        </authorList>
    </citation>
    <scope>NUCLEOTIDE SEQUENCE [LARGE SCALE GENOMIC DNA]</scope>
    <source>
        <strain evidence="7">EC2010</strain>
        <tissue evidence="7">Whole organism of an adult</tissue>
    </source>
</reference>
<evidence type="ECO:0000256" key="3">
    <source>
        <dbReference type="ARBA" id="ARBA00023134"/>
    </source>
</evidence>
<dbReference type="SUPFAM" id="SSF52540">
    <property type="entry name" value="P-loop containing nucleoside triphosphate hydrolases"/>
    <property type="match status" value="1"/>
</dbReference>
<dbReference type="PROSITE" id="PS51417">
    <property type="entry name" value="ARF"/>
    <property type="match status" value="1"/>
</dbReference>
<feature type="binding site" evidence="4">
    <location>
        <position position="74"/>
    </location>
    <ligand>
        <name>GTP</name>
        <dbReference type="ChEBI" id="CHEBI:37565"/>
    </ligand>
</feature>
<keyword evidence="5" id="KW-0479">Metal-binding</keyword>
<dbReference type="FunFam" id="3.40.50.300:FF:000412">
    <property type="entry name" value="ADP-ribosylation factor 1"/>
    <property type="match status" value="1"/>
</dbReference>
<dbReference type="GO" id="GO:0046872">
    <property type="term" value="F:metal ion binding"/>
    <property type="evidence" value="ECO:0007669"/>
    <property type="project" value="UniProtKB-KW"/>
</dbReference>
<keyword evidence="5" id="KW-0460">Magnesium</keyword>
<dbReference type="CDD" id="cd00878">
    <property type="entry name" value="Arf_Arl"/>
    <property type="match status" value="1"/>
</dbReference>
<dbReference type="AlphaFoldDB" id="A0A3S1BWN1"/>
<evidence type="ECO:0000313" key="8">
    <source>
        <dbReference type="Proteomes" id="UP000271974"/>
    </source>
</evidence>
<comment type="similarity">
    <text evidence="1 6">Belongs to the small GTPase superfamily. Arf family.</text>
</comment>
<gene>
    <name evidence="7" type="ORF">EGW08_015423</name>
</gene>
<dbReference type="InterPro" id="IPR027417">
    <property type="entry name" value="P-loop_NTPase"/>
</dbReference>
<dbReference type="PANTHER" id="PTHR11711">
    <property type="entry name" value="ADP RIBOSYLATION FACTOR-RELATED"/>
    <property type="match status" value="1"/>
</dbReference>
<dbReference type="PRINTS" id="PR00328">
    <property type="entry name" value="SAR1GTPBP"/>
</dbReference>
<feature type="binding site" evidence="4">
    <location>
        <begin position="130"/>
        <end position="133"/>
    </location>
    <ligand>
        <name>GTP</name>
        <dbReference type="ChEBI" id="CHEBI:37565"/>
    </ligand>
</feature>
<keyword evidence="8" id="KW-1185">Reference proteome</keyword>